<accession>A0A1Z5IQP9</accession>
<evidence type="ECO:0008006" key="5">
    <source>
        <dbReference type="Google" id="ProtNLM"/>
    </source>
</evidence>
<feature type="chain" id="PRO_5038368570" description="Cell surface protein" evidence="2">
    <location>
        <begin position="22"/>
        <end position="90"/>
    </location>
</feature>
<proteinExistence type="predicted"/>
<sequence length="90" mass="10119">MKLLKILVVVLLLGLSLFATVDVSAASRMREPVAARVQPRLRAQIQVGSQDSQIKFWQTNNPRQRQTTIVALSALVTVGVLATWARRRFY</sequence>
<evidence type="ECO:0000313" key="4">
    <source>
        <dbReference type="Proteomes" id="UP000198430"/>
    </source>
</evidence>
<evidence type="ECO:0000256" key="1">
    <source>
        <dbReference type="SAM" id="Phobius"/>
    </source>
</evidence>
<feature type="transmembrane region" description="Helical" evidence="1">
    <location>
        <begin position="67"/>
        <end position="85"/>
    </location>
</feature>
<name>A0A1Z5IQP9_9LACO</name>
<dbReference type="RefSeq" id="WP_089088964.1">
    <property type="nucleotide sequence ID" value="NZ_BCMH01000011.1"/>
</dbReference>
<protein>
    <recommendedName>
        <fullName evidence="5">Cell surface protein</fullName>
    </recommendedName>
</protein>
<keyword evidence="2" id="KW-0732">Signal</keyword>
<keyword evidence="1" id="KW-0812">Transmembrane</keyword>
<organism evidence="3 4">
    <name type="scientific">Secundilactobacillus pentosiphilus</name>
    <dbReference type="NCBI Taxonomy" id="1714682"/>
    <lineage>
        <taxon>Bacteria</taxon>
        <taxon>Bacillati</taxon>
        <taxon>Bacillota</taxon>
        <taxon>Bacilli</taxon>
        <taxon>Lactobacillales</taxon>
        <taxon>Lactobacillaceae</taxon>
        <taxon>Secundilactobacillus</taxon>
    </lineage>
</organism>
<dbReference type="EMBL" id="BCMH01000011">
    <property type="protein sequence ID" value="GAX04006.1"/>
    <property type="molecule type" value="Genomic_DNA"/>
</dbReference>
<dbReference type="AlphaFoldDB" id="A0A1Z5IQP9"/>
<reference evidence="3 4" key="1">
    <citation type="submission" date="2015-11" db="EMBL/GenBank/DDBJ databases">
        <title>Draft genome sequences of new species of the genus Lactobacillus isolated from orchardgrass silage.</title>
        <authorList>
            <person name="Tohno M."/>
            <person name="Tanizawa Y."/>
            <person name="Arita M."/>
        </authorList>
    </citation>
    <scope>NUCLEOTIDE SEQUENCE [LARGE SCALE GENOMIC DNA]</scope>
    <source>
        <strain evidence="3 4">IWT140</strain>
    </source>
</reference>
<feature type="signal peptide" evidence="2">
    <location>
        <begin position="1"/>
        <end position="21"/>
    </location>
</feature>
<comment type="caution">
    <text evidence="3">The sequence shown here is derived from an EMBL/GenBank/DDBJ whole genome shotgun (WGS) entry which is preliminary data.</text>
</comment>
<evidence type="ECO:0000256" key="2">
    <source>
        <dbReference type="SAM" id="SignalP"/>
    </source>
</evidence>
<gene>
    <name evidence="3" type="ORF">IWT140_01640</name>
</gene>
<keyword evidence="1" id="KW-1133">Transmembrane helix</keyword>
<keyword evidence="4" id="KW-1185">Reference proteome</keyword>
<keyword evidence="1" id="KW-0472">Membrane</keyword>
<evidence type="ECO:0000313" key="3">
    <source>
        <dbReference type="EMBL" id="GAX04006.1"/>
    </source>
</evidence>
<dbReference type="Proteomes" id="UP000198430">
    <property type="component" value="Unassembled WGS sequence"/>
</dbReference>